<reference evidence="1 2" key="1">
    <citation type="journal article" date="2013" name="Genome Announc.">
        <title>Genome of the haloarchaeon Natronomonas moolapensis, a neutrophilic member of a previously haloalkaliphilic genus.</title>
        <authorList>
            <person name="Dyall-Smith M.L."/>
            <person name="Pfeiffer F."/>
            <person name="Oberwinkler T."/>
            <person name="Klee K."/>
            <person name="Rampp M."/>
            <person name="Palm P."/>
            <person name="Gross K."/>
            <person name="Schuster S.C."/>
            <person name="Oesterhelt D."/>
        </authorList>
    </citation>
    <scope>NUCLEOTIDE SEQUENCE [LARGE SCALE GENOMIC DNA]</scope>
    <source>
        <strain evidence="2">DSM 18674 / JCM 14361 / 8.8.11</strain>
    </source>
</reference>
<dbReference type="EMBL" id="HF582854">
    <property type="protein sequence ID" value="CCQ37080.1"/>
    <property type="molecule type" value="Genomic_DNA"/>
</dbReference>
<name>M1XL49_NATM8</name>
<dbReference type="Proteomes" id="UP000011867">
    <property type="component" value="Chromosome"/>
</dbReference>
<accession>M1XL49</accession>
<proteinExistence type="predicted"/>
<sequence>MIRYILYYMSRPPDWEDVQKREQFASIGLTETLRVESTGRNTYVGDWLSIATFAHLHRNSYICTDDDVIPTNYTSRYRYADPLAAVEFDQMKQIRFKEKQSISATKKYDSLIDHARTLDTSQPTIVTYGTDESFWQALGAFEIADRDYIIFPEVLSRRWTVGIPDLTCFKLGDIQDVLADIGIIPGGAPLIEIELRAKYRKYTSTKACSNECIGVAEAKRDGSSRDGVRELVDRRNSNKPPYLSKGSIERGWIVSPNAGQLLRSNRDEIGGVTWDSEGSTYIEPPRKKGQTEDQEVMIRMAKRIVLERVLRYQQLSESLEQMIEKCIDDPEHLYTVFS</sequence>
<gene>
    <name evidence="1" type="ordered locus">Nmlp_2930</name>
</gene>
<evidence type="ECO:0000313" key="2">
    <source>
        <dbReference type="Proteomes" id="UP000011867"/>
    </source>
</evidence>
<protein>
    <submittedName>
        <fullName evidence="1">Uncharacterized protein</fullName>
    </submittedName>
</protein>
<evidence type="ECO:0000313" key="1">
    <source>
        <dbReference type="EMBL" id="CCQ37080.1"/>
    </source>
</evidence>
<dbReference type="HOGENOM" id="CLU_820434_0_0_2"/>
<dbReference type="KEGG" id="nmo:Nmlp_2930"/>
<dbReference type="AlphaFoldDB" id="M1XL49"/>
<organism evidence="1 2">
    <name type="scientific">Natronomonas moolapensis (strain DSM 18674 / CECT 7526 / JCM 14361 / 8.8.11)</name>
    <dbReference type="NCBI Taxonomy" id="268739"/>
    <lineage>
        <taxon>Archaea</taxon>
        <taxon>Methanobacteriati</taxon>
        <taxon>Methanobacteriota</taxon>
        <taxon>Stenosarchaea group</taxon>
        <taxon>Halobacteria</taxon>
        <taxon>Halobacteriales</taxon>
        <taxon>Natronomonadaceae</taxon>
        <taxon>Natronomonas</taxon>
    </lineage>
</organism>
<keyword evidence="2" id="KW-1185">Reference proteome</keyword>